<feature type="compositionally biased region" description="Acidic residues" evidence="13">
    <location>
        <begin position="58"/>
        <end position="68"/>
    </location>
</feature>
<dbReference type="GO" id="GO:0006656">
    <property type="term" value="P:phosphatidylcholine biosynthetic process"/>
    <property type="evidence" value="ECO:0007669"/>
    <property type="project" value="TreeGrafter"/>
</dbReference>
<gene>
    <name evidence="15" type="ORF">SEMRO_1193_G251220.1</name>
</gene>
<evidence type="ECO:0000313" key="15">
    <source>
        <dbReference type="EMBL" id="CAB9521428.1"/>
    </source>
</evidence>
<feature type="compositionally biased region" description="Basic and acidic residues" evidence="13">
    <location>
        <begin position="69"/>
        <end position="81"/>
    </location>
</feature>
<feature type="transmembrane region" description="Helical" evidence="14">
    <location>
        <begin position="416"/>
        <end position="434"/>
    </location>
</feature>
<evidence type="ECO:0000256" key="14">
    <source>
        <dbReference type="SAM" id="Phobius"/>
    </source>
</evidence>
<keyword evidence="16" id="KW-1185">Reference proteome</keyword>
<keyword evidence="10" id="KW-0594">Phospholipid biosynthesis</keyword>
<feature type="transmembrane region" description="Helical" evidence="14">
    <location>
        <begin position="154"/>
        <end position="171"/>
    </location>
</feature>
<feature type="region of interest" description="Disordered" evidence="13">
    <location>
        <begin position="51"/>
        <end position="89"/>
    </location>
</feature>
<proteinExistence type="inferred from homology"/>
<evidence type="ECO:0000256" key="11">
    <source>
        <dbReference type="ARBA" id="ARBA00023264"/>
    </source>
</evidence>
<dbReference type="GO" id="GO:0016746">
    <property type="term" value="F:acyltransferase activity"/>
    <property type="evidence" value="ECO:0007669"/>
    <property type="project" value="UniProtKB-KW"/>
</dbReference>
<evidence type="ECO:0000256" key="2">
    <source>
        <dbReference type="ARBA" id="ARBA00006675"/>
    </source>
</evidence>
<dbReference type="InterPro" id="IPR021261">
    <property type="entry name" value="GPCAT"/>
</dbReference>
<comment type="caution">
    <text evidence="15">The sequence shown here is derived from an EMBL/GenBank/DDBJ whole genome shotgun (WGS) entry which is preliminary data.</text>
</comment>
<keyword evidence="7 14" id="KW-1133">Transmembrane helix</keyword>
<evidence type="ECO:0000256" key="10">
    <source>
        <dbReference type="ARBA" id="ARBA00023209"/>
    </source>
</evidence>
<evidence type="ECO:0000256" key="8">
    <source>
        <dbReference type="ARBA" id="ARBA00023098"/>
    </source>
</evidence>
<feature type="transmembrane region" description="Helical" evidence="14">
    <location>
        <begin position="131"/>
        <end position="148"/>
    </location>
</feature>
<feature type="transmembrane region" description="Helical" evidence="14">
    <location>
        <begin position="310"/>
        <end position="330"/>
    </location>
</feature>
<keyword evidence="12" id="KW-0012">Acyltransferase</keyword>
<dbReference type="PANTHER" id="PTHR31201:SF1">
    <property type="entry name" value="GLYCEROPHOSPHOCHOLINE ACYLTRANSFERASE 1"/>
    <property type="match status" value="1"/>
</dbReference>
<dbReference type="GO" id="GO:0016020">
    <property type="term" value="C:membrane"/>
    <property type="evidence" value="ECO:0007669"/>
    <property type="project" value="UniProtKB-SubCell"/>
</dbReference>
<evidence type="ECO:0000256" key="4">
    <source>
        <dbReference type="ARBA" id="ARBA00022516"/>
    </source>
</evidence>
<reference evidence="15" key="1">
    <citation type="submission" date="2020-06" db="EMBL/GenBank/DDBJ databases">
        <authorList>
            <consortium name="Plant Systems Biology data submission"/>
        </authorList>
    </citation>
    <scope>NUCLEOTIDE SEQUENCE</scope>
    <source>
        <strain evidence="15">D6</strain>
    </source>
</reference>
<evidence type="ECO:0000256" key="5">
    <source>
        <dbReference type="ARBA" id="ARBA00022679"/>
    </source>
</evidence>
<dbReference type="Proteomes" id="UP001153069">
    <property type="component" value="Unassembled WGS sequence"/>
</dbReference>
<dbReference type="EMBL" id="CAICTM010001191">
    <property type="protein sequence ID" value="CAB9521428.1"/>
    <property type="molecule type" value="Genomic_DNA"/>
</dbReference>
<feature type="region of interest" description="Disordered" evidence="13">
    <location>
        <begin position="1"/>
        <end position="26"/>
    </location>
</feature>
<feature type="transmembrane region" description="Helical" evidence="14">
    <location>
        <begin position="216"/>
        <end position="243"/>
    </location>
</feature>
<organism evidence="15 16">
    <name type="scientific">Seminavis robusta</name>
    <dbReference type="NCBI Taxonomy" id="568900"/>
    <lineage>
        <taxon>Eukaryota</taxon>
        <taxon>Sar</taxon>
        <taxon>Stramenopiles</taxon>
        <taxon>Ochrophyta</taxon>
        <taxon>Bacillariophyta</taxon>
        <taxon>Bacillariophyceae</taxon>
        <taxon>Bacillariophycidae</taxon>
        <taxon>Naviculales</taxon>
        <taxon>Naviculaceae</taxon>
        <taxon>Seminavis</taxon>
    </lineage>
</organism>
<protein>
    <recommendedName>
        <fullName evidence="3">Glycerophosphocholine acyltransferase 1</fullName>
    </recommendedName>
</protein>
<keyword evidence="6 14" id="KW-0812">Transmembrane</keyword>
<keyword evidence="11" id="KW-1208">Phospholipid metabolism</keyword>
<keyword evidence="5" id="KW-0808">Transferase</keyword>
<evidence type="ECO:0000256" key="7">
    <source>
        <dbReference type="ARBA" id="ARBA00022989"/>
    </source>
</evidence>
<evidence type="ECO:0000256" key="3">
    <source>
        <dbReference type="ARBA" id="ARBA00019082"/>
    </source>
</evidence>
<dbReference type="AlphaFoldDB" id="A0A9N8HSR6"/>
<accession>A0A9N8HSR6</accession>
<feature type="transmembrane region" description="Helical" evidence="14">
    <location>
        <begin position="389"/>
        <end position="410"/>
    </location>
</feature>
<keyword evidence="9 14" id="KW-0472">Membrane</keyword>
<feature type="compositionally biased region" description="Acidic residues" evidence="13">
    <location>
        <begin position="1"/>
        <end position="17"/>
    </location>
</feature>
<evidence type="ECO:0000256" key="1">
    <source>
        <dbReference type="ARBA" id="ARBA00004141"/>
    </source>
</evidence>
<evidence type="ECO:0000313" key="16">
    <source>
        <dbReference type="Proteomes" id="UP001153069"/>
    </source>
</evidence>
<keyword evidence="8" id="KW-0443">Lipid metabolism</keyword>
<feature type="transmembrane region" description="Helical" evidence="14">
    <location>
        <begin position="183"/>
        <end position="204"/>
    </location>
</feature>
<dbReference type="OrthoDB" id="45838at2759"/>
<comment type="subcellular location">
    <subcellularLocation>
        <location evidence="1">Membrane</location>
        <topology evidence="1">Multi-pass membrane protein</topology>
    </subcellularLocation>
</comment>
<sequence length="462" mass="53288">MLSEEGSFDMMDDEDGDNGMQLLTDQEHLRASSSLFSSVVLQTLQKEEQAKLLAGVTEEPDDEEEDKEEDSKPSEASETKKGGKQPRRRSSLLKKTLIKTFTASEEKTVLKVLKQINQIEERQYKHGFRETNFTAGVMNCFTVAYFFGAYPEHFWIVYLVQSLYFIPYKFINMIRAKPLNEAFYYFDYCWMMNFNAIISLILLASPIPVPMAVRRFAYRGSFGIACGPLLGATLVLPFVAFVFHDVNTMTNVVIHALPPMLLYTIRWHADEIMQAWPSIFRLDDEGLQDPLYFPNNGNPFFFPGTGLGSIAGNAVFIYMMWFVPYTSWMLLVGMDLPRKNRETPPKYDTVFHTFWRTGSCTACGTLFWKRPVEVSQKQMEMDDYETRDFFVYMGVHALLVALSIPTLGFACNYSKYSHMTVMFLVLLAVVHRGSQRYTYYTTKMYSRMIRKEFLSSSSPDKK</sequence>
<evidence type="ECO:0000256" key="13">
    <source>
        <dbReference type="SAM" id="MobiDB-lite"/>
    </source>
</evidence>
<dbReference type="Pfam" id="PF10998">
    <property type="entry name" value="DUF2838"/>
    <property type="match status" value="1"/>
</dbReference>
<evidence type="ECO:0000256" key="6">
    <source>
        <dbReference type="ARBA" id="ARBA00022692"/>
    </source>
</evidence>
<evidence type="ECO:0000256" key="9">
    <source>
        <dbReference type="ARBA" id="ARBA00023136"/>
    </source>
</evidence>
<keyword evidence="4" id="KW-0444">Lipid biosynthesis</keyword>
<name>A0A9N8HSR6_9STRA</name>
<comment type="similarity">
    <text evidence="2">Belongs to the GPC1 family.</text>
</comment>
<dbReference type="PANTHER" id="PTHR31201">
    <property type="entry name" value="OS01G0585100 PROTEIN"/>
    <property type="match status" value="1"/>
</dbReference>
<evidence type="ECO:0000256" key="12">
    <source>
        <dbReference type="ARBA" id="ARBA00023315"/>
    </source>
</evidence>